<feature type="compositionally biased region" description="Low complexity" evidence="1">
    <location>
        <begin position="14"/>
        <end position="26"/>
    </location>
</feature>
<dbReference type="SMART" id="SM01301">
    <property type="entry name" value="PTPlike_phytase"/>
    <property type="match status" value="3"/>
</dbReference>
<reference evidence="2 3" key="2">
    <citation type="journal article" date="2012" name="Open Biol.">
        <title>Characteristics of nucleosomes and linker DNA regions on the genome of the basidiomycete Mixia osmundae revealed by mono- and dinucleosome mapping.</title>
        <authorList>
            <person name="Nishida H."/>
            <person name="Kondo S."/>
            <person name="Matsumoto T."/>
            <person name="Suzuki Y."/>
            <person name="Yoshikawa H."/>
            <person name="Taylor T.D."/>
            <person name="Sugiyama J."/>
        </authorList>
    </citation>
    <scope>NUCLEOTIDE SEQUENCE [LARGE SCALE GENOMIC DNA]</scope>
    <source>
        <strain evidence="3">CBS 9802 / IAM 14324 / JCM 22182 / KY 12970</strain>
    </source>
</reference>
<evidence type="ECO:0000256" key="1">
    <source>
        <dbReference type="SAM" id="MobiDB-lite"/>
    </source>
</evidence>
<evidence type="ECO:0000313" key="3">
    <source>
        <dbReference type="Proteomes" id="UP000009131"/>
    </source>
</evidence>
<dbReference type="eggNOG" id="ENOG502QQ90">
    <property type="taxonomic scope" value="Eukaryota"/>
</dbReference>
<dbReference type="RefSeq" id="XP_014569849.1">
    <property type="nucleotide sequence ID" value="XM_014714363.1"/>
</dbReference>
<name>G7DXH8_MIXOS</name>
<organism evidence="2 3">
    <name type="scientific">Mixia osmundae (strain CBS 9802 / IAM 14324 / JCM 22182 / KY 12970)</name>
    <dbReference type="NCBI Taxonomy" id="764103"/>
    <lineage>
        <taxon>Eukaryota</taxon>
        <taxon>Fungi</taxon>
        <taxon>Dikarya</taxon>
        <taxon>Basidiomycota</taxon>
        <taxon>Pucciniomycotina</taxon>
        <taxon>Mixiomycetes</taxon>
        <taxon>Mixiales</taxon>
        <taxon>Mixiaceae</taxon>
        <taxon>Mixia</taxon>
    </lineage>
</organism>
<reference evidence="2 3" key="1">
    <citation type="journal article" date="2011" name="J. Gen. Appl. Microbiol.">
        <title>Draft genome sequencing of the enigmatic basidiomycete Mixia osmundae.</title>
        <authorList>
            <person name="Nishida H."/>
            <person name="Nagatsuka Y."/>
            <person name="Sugiyama J."/>
        </authorList>
    </citation>
    <scope>NUCLEOTIDE SEQUENCE [LARGE SCALE GENOMIC DNA]</scope>
    <source>
        <strain evidence="3">CBS 9802 / IAM 14324 / JCM 22182 / KY 12970</strain>
    </source>
</reference>
<feature type="region of interest" description="Disordered" evidence="1">
    <location>
        <begin position="1"/>
        <end position="26"/>
    </location>
</feature>
<dbReference type="Proteomes" id="UP000009131">
    <property type="component" value="Unassembled WGS sequence"/>
</dbReference>
<dbReference type="InterPro" id="IPR029021">
    <property type="entry name" value="Prot-tyrosine_phosphatase-like"/>
</dbReference>
<dbReference type="CDD" id="cd14496">
    <property type="entry name" value="PTP_paladin"/>
    <property type="match status" value="1"/>
</dbReference>
<keyword evidence="3" id="KW-1185">Reference proteome</keyword>
<sequence>MAGDSPRLGSSTQRAPRSSLGSASSARRVLHHEANVVKGRRGAVLSRGLILKTDFYPSGRALDLDFHLQGCPNFRMSESLDVYGTAQPSLHGLKTCLSLLNSDPDKVAARTTTWICAREEPVIYIGGRPFVLRDVLRPLQTLALSDRAENLEEIEVRLKEDLLNEAKRFGGLVMVHEEVQDGQILSTWIQADSSTIMSIREMFETIAKIGYRVVYHRIPTPSDQNQEDGSLDRYLDVIRNVPLGSPLVLNCGAGIVRTTFAMICSIAIRRRLSMAQGGKDVFNSSRSGPRPSTDGTQSPALPPVRKLQQASDDQMRTTSLLRMMDVMQKTLSPKSQQVVLELCLSTPALLEGLRNAISGNFDMVTALVSCLSDGSHVKRLADAIIDHCDDVVNLRESILRHRLLFATIAMDQDEKEREIRKALNHLERYFFIVAFMGFLEDEAFLSRSFSSWLNERSEITNMIVRMRRRSHFFFQFAPVHDLSAISRGLAGSGSLRTSTDLARTRFDDAAREGSTVIGDEYATQIVLNRNGMTLRSGMILKADIWYRGSAIETESQSVVRGAVNFRRIADAQLYALSQPTEEGLDGVLAVLKRESPASEGIDPPVFWLNLREEPILYINGQPYVLRQEAVSLRNIKSYAGISTSRLESLEDRLKEDVLAELKAFDGRLLLHTEREDGLVVPIWEPVEAHHVKTLQEVMSQGRTKDAAVALTYRRIPTTAEKAPDFNDVKQLVHVIAQAYTKQASLVVNCQLGRGRSTLASVMVVLVQTWLKHGTLTAASSDVVKASIRPRLSWQVINNLLRVIRHGHEIKAAVDQAILECSDQIDLIGAIEDARQSALATEDEKAKAEWTQRALHNLRRYFFLILFSAYLNETRAETLRDLQDETSFGDFVSSRPVFATIQKEIDDLGAQALVPLEKVDSSQIAGSDEVTRVVTRRSGRILSAQTILKSDFFSNLQKLSLPERVDGVPNFRRIPLFLRGERSDIHQQPAQWIFGTGMPSVQGMRSALDKMEASPDHERVAVWTSMREEPVIYIAGRPHVLRLLDAPLENVVTTGVTASTVEAMEQALKNDIIAEIEQNAGRLLLHDEKPDDSGSFDLTAVWEQVTKADILTPREVFESLKSTGYPVDYERLPVTDEQAPIPGVFARLEARVRAAITNPELALVFNCQMGRGRTTTAMVAASLVANIIFSPDQSTITEAEGSEVDGASLLGESWQDDREELTYLSGDYKVILRLVSVLQYGQAAKQMTDRSIDAMAGVQNLRKAIYDYKIRSESAGHPAKAKKIAKMGQNYVYRYGSLIAFASYLYEKSAGAPKQQTFPQWLSERREISALLAASTLD</sequence>
<protein>
    <recommendedName>
        <fullName evidence="4">Tyrosine specific protein phosphatases domain-containing protein</fullName>
    </recommendedName>
</protein>
<evidence type="ECO:0008006" key="4">
    <source>
        <dbReference type="Google" id="ProtNLM"/>
    </source>
</evidence>
<dbReference type="PANTHER" id="PTHR23339">
    <property type="entry name" value="TYROSINE SPECIFIC PROTEIN PHOSPHATASE AND DUAL SPECIFICITY PROTEIN PHOSPHATASE"/>
    <property type="match status" value="1"/>
</dbReference>
<comment type="caution">
    <text evidence="2">The sequence shown here is derived from an EMBL/GenBank/DDBJ whole genome shotgun (WGS) entry which is preliminary data.</text>
</comment>
<evidence type="ECO:0000313" key="2">
    <source>
        <dbReference type="EMBL" id="GAA95288.1"/>
    </source>
</evidence>
<gene>
    <name evidence="2" type="primary">Mo01944</name>
    <name evidence="2" type="ORF">E5Q_01944</name>
</gene>
<dbReference type="OMA" id="VIPIWEE"/>
<accession>G7DXH8</accession>
<proteinExistence type="predicted"/>
<dbReference type="HOGENOM" id="CLU_002812_0_0_1"/>
<dbReference type="Pfam" id="PF14566">
    <property type="entry name" value="PTPlike_phytase"/>
    <property type="match status" value="3"/>
</dbReference>
<dbReference type="Gene3D" id="3.90.190.10">
    <property type="entry name" value="Protein tyrosine phosphatase superfamily"/>
    <property type="match status" value="3"/>
</dbReference>
<dbReference type="OrthoDB" id="66369at2759"/>
<dbReference type="SUPFAM" id="SSF52799">
    <property type="entry name" value="(Phosphotyrosine protein) phosphatases II"/>
    <property type="match status" value="3"/>
</dbReference>
<feature type="region of interest" description="Disordered" evidence="1">
    <location>
        <begin position="279"/>
        <end position="312"/>
    </location>
</feature>
<dbReference type="InterPro" id="IPR050561">
    <property type="entry name" value="PTP"/>
</dbReference>
<dbReference type="InParanoid" id="G7DXH8"/>
<dbReference type="EMBL" id="BABT02000061">
    <property type="protein sequence ID" value="GAA95288.1"/>
    <property type="molecule type" value="Genomic_DNA"/>
</dbReference>